<feature type="transmembrane region" description="Helical" evidence="1">
    <location>
        <begin position="160"/>
        <end position="181"/>
    </location>
</feature>
<reference evidence="2 3" key="1">
    <citation type="journal article" date="2023" name="Commun. Biol.">
        <title>Genome analysis of Parmales, the sister group of diatoms, reveals the evolutionary specialization of diatoms from phago-mixotrophs to photoautotrophs.</title>
        <authorList>
            <person name="Ban H."/>
            <person name="Sato S."/>
            <person name="Yoshikawa S."/>
            <person name="Yamada K."/>
            <person name="Nakamura Y."/>
            <person name="Ichinomiya M."/>
            <person name="Sato N."/>
            <person name="Blanc-Mathieu R."/>
            <person name="Endo H."/>
            <person name="Kuwata A."/>
            <person name="Ogata H."/>
        </authorList>
    </citation>
    <scope>NUCLEOTIDE SEQUENCE [LARGE SCALE GENOMIC DNA]</scope>
</reference>
<keyword evidence="3" id="KW-1185">Reference proteome</keyword>
<feature type="transmembrane region" description="Helical" evidence="1">
    <location>
        <begin position="7"/>
        <end position="27"/>
    </location>
</feature>
<proteinExistence type="predicted"/>
<organism evidence="2 3">
    <name type="scientific">Tetraparma gracilis</name>
    <dbReference type="NCBI Taxonomy" id="2962635"/>
    <lineage>
        <taxon>Eukaryota</taxon>
        <taxon>Sar</taxon>
        <taxon>Stramenopiles</taxon>
        <taxon>Ochrophyta</taxon>
        <taxon>Bolidophyceae</taxon>
        <taxon>Parmales</taxon>
        <taxon>Triparmaceae</taxon>
        <taxon>Tetraparma</taxon>
    </lineage>
</organism>
<evidence type="ECO:0000313" key="2">
    <source>
        <dbReference type="EMBL" id="GMI30832.1"/>
    </source>
</evidence>
<dbReference type="Proteomes" id="UP001165060">
    <property type="component" value="Unassembled WGS sequence"/>
</dbReference>
<keyword evidence="1" id="KW-0812">Transmembrane</keyword>
<keyword evidence="1" id="KW-0472">Membrane</keyword>
<evidence type="ECO:0000313" key="3">
    <source>
        <dbReference type="Proteomes" id="UP001165060"/>
    </source>
</evidence>
<feature type="transmembrane region" description="Helical" evidence="1">
    <location>
        <begin position="201"/>
        <end position="219"/>
    </location>
</feature>
<dbReference type="EMBL" id="BRYB01000479">
    <property type="protein sequence ID" value="GMI30832.1"/>
    <property type="molecule type" value="Genomic_DNA"/>
</dbReference>
<name>A0ABQ6MRK7_9STRA</name>
<evidence type="ECO:0000256" key="1">
    <source>
        <dbReference type="SAM" id="Phobius"/>
    </source>
</evidence>
<comment type="caution">
    <text evidence="2">The sequence shown here is derived from an EMBL/GenBank/DDBJ whole genome shotgun (WGS) entry which is preliminary data.</text>
</comment>
<gene>
    <name evidence="2" type="ORF">TeGR_g7227</name>
</gene>
<accession>A0ABQ6MRK7</accession>
<keyword evidence="1" id="KW-1133">Transmembrane helix</keyword>
<sequence>MCWNVEFSLLSCFVGWAACGLLVYKGTARSKWYASYLVTYTFTQLVDIALWLIHEDHPLSSCPDYSESFKSPSEASPDILSNLIISKYVIPLVVLSQYWQQLSYPSEYFKNSRLYLKMVFIPAVIGMHFQFGCSDIITAQFPEPHDTIRWGAASNTADKVLPVVFVTTFFFWLLMPTRVAIAHTATFWSVVGTLWFTEGTLALGSKWCTYCLIFSFVYLTDPIWNPEPKGKKGKGKKQK</sequence>
<protein>
    <submittedName>
        <fullName evidence="2">Uncharacterized protein</fullName>
    </submittedName>
</protein>